<protein>
    <recommendedName>
        <fullName evidence="3">Viral late gene transcription factor 3 zinc ribbon domain-containing protein</fullName>
    </recommendedName>
</protein>
<dbReference type="Proteomes" id="UP000033869">
    <property type="component" value="Unassembled WGS sequence"/>
</dbReference>
<sequence length="170" mass="19232">MKCLYCGGQVVYDEGHYVCLDCGRVFSYEQLRANDKDNSSNIRGQKVITPSGLNDSGVEELIAKEEAAGSLSEPSKKVEEVAREEVREKLENIKIGETTVKKESNIAHEKLGFDLSAYKNVGIKNKEIAEDLVHDLEHQAVRNVNVFSKMFRFYGKQVVDNFKKNIKKDE</sequence>
<name>A0A0G0YHD9_UNCC2</name>
<accession>A0A0G0YHD9</accession>
<evidence type="ECO:0000313" key="1">
    <source>
        <dbReference type="EMBL" id="KKS08981.1"/>
    </source>
</evidence>
<evidence type="ECO:0008006" key="3">
    <source>
        <dbReference type="Google" id="ProtNLM"/>
    </source>
</evidence>
<proteinExistence type="predicted"/>
<dbReference type="EMBL" id="LCBL01000003">
    <property type="protein sequence ID" value="KKS08981.1"/>
    <property type="molecule type" value="Genomic_DNA"/>
</dbReference>
<organism evidence="1 2">
    <name type="scientific">candidate division CPR2 bacterium GW2011_GWC1_41_48</name>
    <dbReference type="NCBI Taxonomy" id="1618344"/>
    <lineage>
        <taxon>Bacteria</taxon>
        <taxon>Bacteria division CPR2</taxon>
    </lineage>
</organism>
<gene>
    <name evidence="1" type="ORF">UU65_C0003G0036</name>
</gene>
<comment type="caution">
    <text evidence="1">The sequence shown here is derived from an EMBL/GenBank/DDBJ whole genome shotgun (WGS) entry which is preliminary data.</text>
</comment>
<reference evidence="1 2" key="1">
    <citation type="journal article" date="2015" name="Nature">
        <title>rRNA introns, odd ribosomes, and small enigmatic genomes across a large radiation of phyla.</title>
        <authorList>
            <person name="Brown C.T."/>
            <person name="Hug L.A."/>
            <person name="Thomas B.C."/>
            <person name="Sharon I."/>
            <person name="Castelle C.J."/>
            <person name="Singh A."/>
            <person name="Wilkins M.J."/>
            <person name="Williams K.H."/>
            <person name="Banfield J.F."/>
        </authorList>
    </citation>
    <scope>NUCLEOTIDE SEQUENCE [LARGE SCALE GENOMIC DNA]</scope>
</reference>
<dbReference type="AlphaFoldDB" id="A0A0G0YHD9"/>
<evidence type="ECO:0000313" key="2">
    <source>
        <dbReference type="Proteomes" id="UP000033869"/>
    </source>
</evidence>